<dbReference type="InterPro" id="IPR010048">
    <property type="entry name" value="Hydroxylam_reduct"/>
</dbReference>
<dbReference type="STRING" id="316067.Geob_0308"/>
<dbReference type="EMBL" id="CP001390">
    <property type="protein sequence ID" value="ACM18679.1"/>
    <property type="molecule type" value="Genomic_DNA"/>
</dbReference>
<dbReference type="PANTHER" id="PTHR30109:SF0">
    <property type="entry name" value="HYDROXYLAMINE REDUCTASE"/>
    <property type="match status" value="1"/>
</dbReference>
<feature type="binding site" evidence="6">
    <location>
        <position position="320"/>
    </location>
    <ligand>
        <name>hybrid [4Fe-2O-2S] cluster</name>
        <dbReference type="ChEBI" id="CHEBI:60519"/>
    </ligand>
</feature>
<dbReference type="InterPro" id="IPR004137">
    <property type="entry name" value="HCP/CODH"/>
</dbReference>
<evidence type="ECO:0000256" key="4">
    <source>
        <dbReference type="ARBA" id="ARBA00023004"/>
    </source>
</evidence>
<feature type="binding site" evidence="6">
    <location>
        <position position="493"/>
    </location>
    <ligand>
        <name>hybrid [4Fe-2O-2S] cluster</name>
        <dbReference type="ChEBI" id="CHEBI:60519"/>
    </ligand>
</feature>
<evidence type="ECO:0000313" key="7">
    <source>
        <dbReference type="EMBL" id="ACM18679.1"/>
    </source>
</evidence>
<dbReference type="GO" id="GO:0050418">
    <property type="term" value="F:hydroxylamine reductase activity"/>
    <property type="evidence" value="ECO:0007669"/>
    <property type="project" value="UniProtKB-UniRule"/>
</dbReference>
<dbReference type="GO" id="GO:0004601">
    <property type="term" value="F:peroxidase activity"/>
    <property type="evidence" value="ECO:0007669"/>
    <property type="project" value="TreeGrafter"/>
</dbReference>
<keyword evidence="8" id="KW-1185">Reference proteome</keyword>
<dbReference type="GO" id="GO:0051539">
    <property type="term" value="F:4 iron, 4 sulfur cluster binding"/>
    <property type="evidence" value="ECO:0007669"/>
    <property type="project" value="UniProtKB-KW"/>
</dbReference>
<name>B9M9C1_GEODF</name>
<dbReference type="InterPro" id="IPR016100">
    <property type="entry name" value="Prismane_a-bundle"/>
</dbReference>
<dbReference type="SUPFAM" id="SSF56821">
    <property type="entry name" value="Prismane protein-like"/>
    <property type="match status" value="1"/>
</dbReference>
<feature type="binding site" evidence="6">
    <location>
        <position position="434"/>
    </location>
    <ligand>
        <name>hybrid [4Fe-2O-2S] cluster</name>
        <dbReference type="ChEBI" id="CHEBI:60519"/>
    </ligand>
</feature>
<comment type="cofactor">
    <cofactor evidence="6">
        <name>[4Fe-4S] cluster</name>
        <dbReference type="ChEBI" id="CHEBI:49883"/>
    </cofactor>
    <text evidence="6">Binds 1 [4Fe-4S] cluster.</text>
</comment>
<feature type="binding site" evidence="6">
    <location>
        <position position="7"/>
    </location>
    <ligand>
        <name>[4Fe-4S] cluster</name>
        <dbReference type="ChEBI" id="CHEBI:49883"/>
    </ligand>
</feature>
<keyword evidence="1 6" id="KW-0963">Cytoplasm</keyword>
<evidence type="ECO:0000256" key="5">
    <source>
        <dbReference type="ARBA" id="ARBA00023014"/>
    </source>
</evidence>
<dbReference type="Gene3D" id="1.20.1270.20">
    <property type="match status" value="2"/>
</dbReference>
<dbReference type="OrthoDB" id="9761526at2"/>
<dbReference type="Proteomes" id="UP000007721">
    <property type="component" value="Chromosome"/>
</dbReference>
<comment type="catalytic activity">
    <reaction evidence="6">
        <text>A + NH4(+) + H2O = hydroxylamine + AH2 + H(+)</text>
        <dbReference type="Rhea" id="RHEA:22052"/>
        <dbReference type="ChEBI" id="CHEBI:13193"/>
        <dbReference type="ChEBI" id="CHEBI:15377"/>
        <dbReference type="ChEBI" id="CHEBI:15378"/>
        <dbReference type="ChEBI" id="CHEBI:15429"/>
        <dbReference type="ChEBI" id="CHEBI:17499"/>
        <dbReference type="ChEBI" id="CHEBI:28938"/>
        <dbReference type="EC" id="1.7.99.1"/>
    </reaction>
</comment>
<feature type="binding site" evidence="6">
    <location>
        <position position="10"/>
    </location>
    <ligand>
        <name>[4Fe-4S] cluster</name>
        <dbReference type="ChEBI" id="CHEBI:49883"/>
    </ligand>
</feature>
<keyword evidence="3 6" id="KW-0560">Oxidoreductase</keyword>
<dbReference type="AlphaFoldDB" id="B9M9C1"/>
<gene>
    <name evidence="6" type="primary">hcp</name>
    <name evidence="7" type="synonym">hcp-1</name>
    <name evidence="7" type="ordered locus">Geob_0308</name>
</gene>
<evidence type="ECO:0000256" key="6">
    <source>
        <dbReference type="HAMAP-Rule" id="MF_00069"/>
    </source>
</evidence>
<dbReference type="InterPro" id="IPR016099">
    <property type="entry name" value="Prismane-like_a/b-sand"/>
</dbReference>
<dbReference type="NCBIfam" id="TIGR01703">
    <property type="entry name" value="hybrid_clust"/>
    <property type="match status" value="1"/>
</dbReference>
<keyword evidence="2 6" id="KW-0479">Metal-binding</keyword>
<proteinExistence type="inferred from homology"/>
<feature type="modified residue" description="Cysteine persulfide" evidence="6">
    <location>
        <position position="406"/>
    </location>
</feature>
<dbReference type="RefSeq" id="WP_012645408.1">
    <property type="nucleotide sequence ID" value="NC_011979.1"/>
</dbReference>
<dbReference type="Gene3D" id="3.40.50.2030">
    <property type="match status" value="2"/>
</dbReference>
<evidence type="ECO:0000256" key="1">
    <source>
        <dbReference type="ARBA" id="ARBA00022490"/>
    </source>
</evidence>
<keyword evidence="5 6" id="KW-0411">Iron-sulfur</keyword>
<feature type="binding site" description="via persulfide group" evidence="6">
    <location>
        <position position="406"/>
    </location>
    <ligand>
        <name>hybrid [4Fe-2O-2S] cluster</name>
        <dbReference type="ChEBI" id="CHEBI:60519"/>
    </ligand>
</feature>
<comment type="cofactor">
    <cofactor evidence="6">
        <name>hybrid [4Fe-2O-2S] cluster</name>
        <dbReference type="ChEBI" id="CHEBI:60519"/>
    </cofactor>
    <text evidence="6">Binds 1 hybrid [4Fe-2O-2S] cluster.</text>
</comment>
<evidence type="ECO:0000313" key="8">
    <source>
        <dbReference type="Proteomes" id="UP000007721"/>
    </source>
</evidence>
<feature type="binding site" evidence="6">
    <location>
        <position position="19"/>
    </location>
    <ligand>
        <name>[4Fe-4S] cluster</name>
        <dbReference type="ChEBI" id="CHEBI:49883"/>
    </ligand>
</feature>
<dbReference type="InterPro" id="IPR011254">
    <property type="entry name" value="Prismane-like_sf"/>
</dbReference>
<dbReference type="eggNOG" id="COG1151">
    <property type="taxonomic scope" value="Bacteria"/>
</dbReference>
<sequence length="551" mass="60773">MEKAMFCRQCEQAAQGVGCEVMGNCGKNPQVAALLDLMIHGLEGVAVYAHRARELGVKDPEVDRFMLDGLFTRVTNVNFDPEDIAGRLRRCYQMKDQARSLFEKAYQERKGEKAPEFHSGPEAWQPAEDTAGLITQGRQYGVLTWHQDPDTLSALELVLYGLLGMGAFAWHAAELGKEDDEIYAFIHRALAAAADRRITLQDFVSLALECGKMNLRTMELLYQGHAERLADPEPMKVNLGTRGGKGIVVSGHDLPMLEEILKQSEGKGVNVYTHGEMLPANGYPRLRKYAHFAGHFGTAWQNQTRELPDFPGAIIFNTNCIQRPDPSYTDRLFTWGEVAWPGITHLEGFDFSPVIEKAMQLPDLPEKPGQEILVGFGHEAVFKVAGAVVDAVKTGAIRRFFLIGGCDGAKPGRNYFTELAQQVPKDCVILTLACGKNRFNRLEFGDIGGIPRLLDVGQCNDAYSAIRIALALAEAFECGVNELPLSMILSWYEQKAHVILLTLLHLGIKGIRLGPSLPAYVSPGVLDFLVQNYDLGPTTTAENDLRQALGA</sequence>
<comment type="function">
    <text evidence="6">Catalyzes the reduction of hydroxylamine to form NH(3) and H(2)O.</text>
</comment>
<protein>
    <recommendedName>
        <fullName evidence="6">Hydroxylamine reductase</fullName>
        <ecNumber evidence="6">1.7.99.1</ecNumber>
    </recommendedName>
    <alternativeName>
        <fullName evidence="6">Hybrid-cluster protein</fullName>
        <shortName evidence="6">HCP</shortName>
    </alternativeName>
    <alternativeName>
        <fullName evidence="6">Prismane protein</fullName>
    </alternativeName>
</protein>
<organism evidence="7 8">
    <name type="scientific">Geotalea daltonii (strain DSM 22248 / JCM 15807 / FRC-32)</name>
    <name type="common">Geobacter daltonii</name>
    <dbReference type="NCBI Taxonomy" id="316067"/>
    <lineage>
        <taxon>Bacteria</taxon>
        <taxon>Pseudomonadati</taxon>
        <taxon>Thermodesulfobacteriota</taxon>
        <taxon>Desulfuromonadia</taxon>
        <taxon>Geobacterales</taxon>
        <taxon>Geobacteraceae</taxon>
        <taxon>Geotalea</taxon>
    </lineage>
</organism>
<dbReference type="PIRSF" id="PIRSF000076">
    <property type="entry name" value="HCP"/>
    <property type="match status" value="1"/>
</dbReference>
<feature type="binding site" evidence="6">
    <location>
        <position position="459"/>
    </location>
    <ligand>
        <name>hybrid [4Fe-2O-2S] cluster</name>
        <dbReference type="ChEBI" id="CHEBI:60519"/>
    </ligand>
</feature>
<reference evidence="7 8" key="1">
    <citation type="submission" date="2009-01" db="EMBL/GenBank/DDBJ databases">
        <title>Complete sequence of Geobacter sp. FRC-32.</title>
        <authorList>
            <consortium name="US DOE Joint Genome Institute"/>
            <person name="Lucas S."/>
            <person name="Copeland A."/>
            <person name="Lapidus A."/>
            <person name="Glavina del Rio T."/>
            <person name="Dalin E."/>
            <person name="Tice H."/>
            <person name="Bruce D."/>
            <person name="Goodwin L."/>
            <person name="Pitluck S."/>
            <person name="Saunders E."/>
            <person name="Brettin T."/>
            <person name="Detter J.C."/>
            <person name="Han C."/>
            <person name="Larimer F."/>
            <person name="Land M."/>
            <person name="Hauser L."/>
            <person name="Kyrpides N."/>
            <person name="Ovchinnikova G."/>
            <person name="Kostka J."/>
            <person name="Richardson P."/>
        </authorList>
    </citation>
    <scope>NUCLEOTIDE SEQUENCE [LARGE SCALE GENOMIC DNA]</scope>
    <source>
        <strain evidence="8">DSM 22248 / JCM 15807 / FRC-32</strain>
    </source>
</reference>
<dbReference type="FunFam" id="3.40.50.2030:FF:000001">
    <property type="entry name" value="Hydroxylamine reductase"/>
    <property type="match status" value="1"/>
</dbReference>
<dbReference type="HOGENOM" id="CLU_038344_2_0_7"/>
<accession>B9M9C1</accession>
<comment type="subcellular location">
    <subcellularLocation>
        <location evidence="6">Cytoplasm</location>
    </subcellularLocation>
</comment>
<feature type="binding site" evidence="6">
    <location>
        <position position="495"/>
    </location>
    <ligand>
        <name>hybrid [4Fe-2O-2S] cluster</name>
        <dbReference type="ChEBI" id="CHEBI:60519"/>
    </ligand>
</feature>
<dbReference type="GO" id="GO:0042542">
    <property type="term" value="P:response to hydrogen peroxide"/>
    <property type="evidence" value="ECO:0007669"/>
    <property type="project" value="TreeGrafter"/>
</dbReference>
<evidence type="ECO:0000256" key="3">
    <source>
        <dbReference type="ARBA" id="ARBA00023002"/>
    </source>
</evidence>
<dbReference type="NCBIfam" id="NF003658">
    <property type="entry name" value="PRK05290.1"/>
    <property type="match status" value="1"/>
</dbReference>
<dbReference type="GO" id="GO:0046872">
    <property type="term" value="F:metal ion binding"/>
    <property type="evidence" value="ECO:0007669"/>
    <property type="project" value="UniProtKB-KW"/>
</dbReference>
<dbReference type="EC" id="1.7.99.1" evidence="6"/>
<keyword evidence="6" id="KW-0004">4Fe-4S</keyword>
<feature type="binding site" evidence="6">
    <location>
        <position position="25"/>
    </location>
    <ligand>
        <name>[4Fe-4S] cluster</name>
        <dbReference type="ChEBI" id="CHEBI:49883"/>
    </ligand>
</feature>
<evidence type="ECO:0000256" key="2">
    <source>
        <dbReference type="ARBA" id="ARBA00022723"/>
    </source>
</evidence>
<keyword evidence="4 6" id="KW-0408">Iron</keyword>
<dbReference type="GO" id="GO:0005737">
    <property type="term" value="C:cytoplasm"/>
    <property type="evidence" value="ECO:0007669"/>
    <property type="project" value="UniProtKB-SubCell"/>
</dbReference>
<feature type="binding site" evidence="6">
    <location>
        <position position="252"/>
    </location>
    <ligand>
        <name>hybrid [4Fe-2O-2S] cluster</name>
        <dbReference type="ChEBI" id="CHEBI:60519"/>
    </ligand>
</feature>
<comment type="similarity">
    <text evidence="6">Belongs to the HCP family.</text>
</comment>
<feature type="binding site" evidence="6">
    <location>
        <position position="276"/>
    </location>
    <ligand>
        <name>hybrid [4Fe-2O-2S] cluster</name>
        <dbReference type="ChEBI" id="CHEBI:60519"/>
    </ligand>
</feature>
<dbReference type="HAMAP" id="MF_00069">
    <property type="entry name" value="Hydroxylam_reduct"/>
    <property type="match status" value="1"/>
</dbReference>
<dbReference type="Pfam" id="PF03063">
    <property type="entry name" value="Prismane"/>
    <property type="match status" value="1"/>
</dbReference>
<dbReference type="KEGG" id="geo:Geob_0308"/>
<dbReference type="PANTHER" id="PTHR30109">
    <property type="entry name" value="HYDROXYLAMINE REDUCTASE"/>
    <property type="match status" value="1"/>
</dbReference>